<dbReference type="EMBL" id="JAGYWB010000002">
    <property type="protein sequence ID" value="KAI0528871.1"/>
    <property type="molecule type" value="Genomic_DNA"/>
</dbReference>
<name>A0A8T3CAA1_DENNO</name>
<proteinExistence type="predicted"/>
<evidence type="ECO:0000313" key="2">
    <source>
        <dbReference type="EMBL" id="KAI0528871.1"/>
    </source>
</evidence>
<dbReference type="OrthoDB" id="29013at2759"/>
<reference evidence="2" key="1">
    <citation type="journal article" date="2022" name="Front. Genet.">
        <title>Chromosome-Scale Assembly of the Dendrobium nobile Genome Provides Insights Into the Molecular Mechanism of the Biosynthesis of the Medicinal Active Ingredient of Dendrobium.</title>
        <authorList>
            <person name="Xu Q."/>
            <person name="Niu S.-C."/>
            <person name="Li K.-L."/>
            <person name="Zheng P.-J."/>
            <person name="Zhang X.-J."/>
            <person name="Jia Y."/>
            <person name="Liu Y."/>
            <person name="Niu Y.-X."/>
            <person name="Yu L.-H."/>
            <person name="Chen D.-F."/>
            <person name="Zhang G.-Q."/>
        </authorList>
    </citation>
    <scope>NUCLEOTIDE SEQUENCE</scope>
    <source>
        <tissue evidence="2">Leaf</tissue>
    </source>
</reference>
<sequence>MWEGEEGIEMLLTVRELSANGRSVNASEIEAMLDEGKIEDAESLLRESLALNFEEARALIGRLEYQRGNIEAALRVFYGIDLRAAIERLQHSLSEKLSSRRARSRGESLHMNSQTGTNLILEAIYLKAASLQMIGKANDAAQECNSLLDAVEKMFQNGAPELLADIKLQETISKAVELLPELWKQAGKIEESLAAYRRALLNQWNLDDESCARIQKRFVVLLLYGGVEAGPASLVTQNDGMFIPENNIEEAILLLLMLLRKWHLGKIPKDPSVMEHLTYALCICDQTSLLAKQFEELEPGTYLRSDRWTTLAFCYSGAGQGMAALNLLRKIINKHERPNDILALLLAAKICSKDCLLASEGVGYARRAVENAQGADAHLKSVALHFQGICFSKQAKGASSDLERSSLQAEALKSLEEAIVYDRSNPDLIYDLGLEYAEHHNMNAALKCAKEFIDATGGSIPQGWRLLALILSAQQRYTEAEVVIDAALDETAKLEQLQLLGIKAKLKVAQSLHLDAVETYRILLALIQSERKSSGPPTTSSQIVDYKSNEFEIWQGLANLYSKLSHWKDAEICLEKARELQPYSASPLLTEGCMYEALGEANLAMAAYSNALQIDGSHASCKVAIGALLWKSGPKSLAAARSFLSDALRLEPTHRMAWYYLGMVHKHDERFNDAADCFQAASMLEQSEPVESFSSLS</sequence>
<dbReference type="SMART" id="SM00028">
    <property type="entry name" value="TPR"/>
    <property type="match status" value="6"/>
</dbReference>
<dbReference type="Gene3D" id="1.25.40.10">
    <property type="entry name" value="Tetratricopeptide repeat domain"/>
    <property type="match status" value="3"/>
</dbReference>
<keyword evidence="1" id="KW-0802">TPR repeat</keyword>
<dbReference type="PROSITE" id="PS50005">
    <property type="entry name" value="TPR"/>
    <property type="match status" value="1"/>
</dbReference>
<dbReference type="PANTHER" id="PTHR44102:SF5">
    <property type="entry name" value="PROTEIN NPG1"/>
    <property type="match status" value="1"/>
</dbReference>
<comment type="caution">
    <text evidence="2">The sequence shown here is derived from an EMBL/GenBank/DDBJ whole genome shotgun (WGS) entry which is preliminary data.</text>
</comment>
<dbReference type="SUPFAM" id="SSF48452">
    <property type="entry name" value="TPR-like"/>
    <property type="match status" value="2"/>
</dbReference>
<evidence type="ECO:0000313" key="3">
    <source>
        <dbReference type="Proteomes" id="UP000829196"/>
    </source>
</evidence>
<organism evidence="2 3">
    <name type="scientific">Dendrobium nobile</name>
    <name type="common">Orchid</name>
    <dbReference type="NCBI Taxonomy" id="94219"/>
    <lineage>
        <taxon>Eukaryota</taxon>
        <taxon>Viridiplantae</taxon>
        <taxon>Streptophyta</taxon>
        <taxon>Embryophyta</taxon>
        <taxon>Tracheophyta</taxon>
        <taxon>Spermatophyta</taxon>
        <taxon>Magnoliopsida</taxon>
        <taxon>Liliopsida</taxon>
        <taxon>Asparagales</taxon>
        <taxon>Orchidaceae</taxon>
        <taxon>Epidendroideae</taxon>
        <taxon>Malaxideae</taxon>
        <taxon>Dendrobiinae</taxon>
        <taxon>Dendrobium</taxon>
    </lineage>
</organism>
<dbReference type="Proteomes" id="UP000829196">
    <property type="component" value="Unassembled WGS sequence"/>
</dbReference>
<dbReference type="Pfam" id="PF13432">
    <property type="entry name" value="TPR_16"/>
    <property type="match status" value="2"/>
</dbReference>
<accession>A0A8T3CAA1</accession>
<dbReference type="InterPro" id="IPR043376">
    <property type="entry name" value="NPG1-like"/>
</dbReference>
<dbReference type="AlphaFoldDB" id="A0A8T3CAA1"/>
<keyword evidence="3" id="KW-1185">Reference proteome</keyword>
<dbReference type="InterPro" id="IPR019734">
    <property type="entry name" value="TPR_rpt"/>
</dbReference>
<dbReference type="InterPro" id="IPR011990">
    <property type="entry name" value="TPR-like_helical_dom_sf"/>
</dbReference>
<protein>
    <submittedName>
        <fullName evidence="2">Uncharacterized protein</fullName>
    </submittedName>
</protein>
<dbReference type="SMR" id="A0A8T3CAA1"/>
<feature type="repeat" description="TPR" evidence="1">
    <location>
        <begin position="551"/>
        <end position="584"/>
    </location>
</feature>
<dbReference type="PANTHER" id="PTHR44102">
    <property type="entry name" value="PROTEIN NPG1"/>
    <property type="match status" value="1"/>
</dbReference>
<evidence type="ECO:0000256" key="1">
    <source>
        <dbReference type="PROSITE-ProRule" id="PRU00339"/>
    </source>
</evidence>
<gene>
    <name evidence="2" type="ORF">KFK09_001414</name>
</gene>